<evidence type="ECO:0000256" key="1">
    <source>
        <dbReference type="ARBA" id="ARBA00022553"/>
    </source>
</evidence>
<dbReference type="RefSeq" id="WP_273601298.1">
    <property type="nucleotide sequence ID" value="NZ_JAQQXT010000010.1"/>
</dbReference>
<keyword evidence="5" id="KW-1185">Reference proteome</keyword>
<dbReference type="InterPro" id="IPR050595">
    <property type="entry name" value="Bact_response_regulator"/>
</dbReference>
<dbReference type="PROSITE" id="PS50110">
    <property type="entry name" value="RESPONSE_REGULATORY"/>
    <property type="match status" value="1"/>
</dbReference>
<gene>
    <name evidence="4" type="ORF">PRZ03_16145</name>
</gene>
<dbReference type="EMBL" id="JAQQXT010000010">
    <property type="protein sequence ID" value="MDC8773119.1"/>
    <property type="molecule type" value="Genomic_DNA"/>
</dbReference>
<dbReference type="Gene3D" id="3.40.50.2300">
    <property type="match status" value="1"/>
</dbReference>
<feature type="modified residue" description="4-aspartylphosphate" evidence="2">
    <location>
        <position position="60"/>
    </location>
</feature>
<dbReference type="PANTHER" id="PTHR44591:SF3">
    <property type="entry name" value="RESPONSE REGULATORY DOMAIN-CONTAINING PROTEIN"/>
    <property type="match status" value="1"/>
</dbReference>
<dbReference type="SMART" id="SM00448">
    <property type="entry name" value="REC"/>
    <property type="match status" value="1"/>
</dbReference>
<dbReference type="InterPro" id="IPR011006">
    <property type="entry name" value="CheY-like_superfamily"/>
</dbReference>
<accession>A0ABT5KHW9</accession>
<reference evidence="4 5" key="1">
    <citation type="submission" date="2022-10" db="EMBL/GenBank/DDBJ databases">
        <title>Paucibacter sp. hw1 Genome sequencing.</title>
        <authorList>
            <person name="Park S."/>
        </authorList>
    </citation>
    <scope>NUCLEOTIDE SEQUENCE [LARGE SCALE GENOMIC DNA]</scope>
    <source>
        <strain evidence="5">hw1</strain>
    </source>
</reference>
<feature type="domain" description="Response regulatory" evidence="3">
    <location>
        <begin position="6"/>
        <end position="125"/>
    </location>
</feature>
<keyword evidence="1 2" id="KW-0597">Phosphoprotein</keyword>
<comment type="caution">
    <text evidence="4">The sequence shown here is derived from an EMBL/GenBank/DDBJ whole genome shotgun (WGS) entry which is preliminary data.</text>
</comment>
<protein>
    <submittedName>
        <fullName evidence="4">Response regulator</fullName>
    </submittedName>
</protein>
<dbReference type="Proteomes" id="UP001221189">
    <property type="component" value="Unassembled WGS sequence"/>
</dbReference>
<dbReference type="PANTHER" id="PTHR44591">
    <property type="entry name" value="STRESS RESPONSE REGULATOR PROTEIN 1"/>
    <property type="match status" value="1"/>
</dbReference>
<dbReference type="InterPro" id="IPR001789">
    <property type="entry name" value="Sig_transdc_resp-reg_receiver"/>
</dbReference>
<evidence type="ECO:0000313" key="4">
    <source>
        <dbReference type="EMBL" id="MDC8773119.1"/>
    </source>
</evidence>
<name>A0ABT5KHW9_9BURK</name>
<evidence type="ECO:0000313" key="5">
    <source>
        <dbReference type="Proteomes" id="UP001221189"/>
    </source>
</evidence>
<evidence type="ECO:0000259" key="3">
    <source>
        <dbReference type="PROSITE" id="PS50110"/>
    </source>
</evidence>
<organism evidence="4 5">
    <name type="scientific">Roseateles albus</name>
    <dbReference type="NCBI Taxonomy" id="2987525"/>
    <lineage>
        <taxon>Bacteria</taxon>
        <taxon>Pseudomonadati</taxon>
        <taxon>Pseudomonadota</taxon>
        <taxon>Betaproteobacteria</taxon>
        <taxon>Burkholderiales</taxon>
        <taxon>Sphaerotilaceae</taxon>
        <taxon>Roseateles</taxon>
    </lineage>
</organism>
<proteinExistence type="predicted"/>
<dbReference type="CDD" id="cd17534">
    <property type="entry name" value="REC_DC-like"/>
    <property type="match status" value="1"/>
</dbReference>
<evidence type="ECO:0000256" key="2">
    <source>
        <dbReference type="PROSITE-ProRule" id="PRU00169"/>
    </source>
</evidence>
<dbReference type="Pfam" id="PF00072">
    <property type="entry name" value="Response_reg"/>
    <property type="match status" value="1"/>
</dbReference>
<dbReference type="SUPFAM" id="SSF52172">
    <property type="entry name" value="CheY-like"/>
    <property type="match status" value="1"/>
</dbReference>
<sequence length="129" mass="14057">MKQPCRILVVEDEAIIARDIMLQLRDLGYTALGPAASGEQAIDMLAELSADSRPELVLMDVHLDGAMDGISTAQLIRQRFALRSLFLSAFDGPDSLQRAKLCEPAGFLVKPFEEHDLRQALTNAFAGSA</sequence>